<name>A0ABP7SXI2_9PSEU</name>
<dbReference type="PANTHER" id="PTHR30212">
    <property type="entry name" value="PROTEIN YIIM"/>
    <property type="match status" value="1"/>
</dbReference>
<dbReference type="InterPro" id="IPR011037">
    <property type="entry name" value="Pyrv_Knase-like_insert_dom_sf"/>
</dbReference>
<dbReference type="PANTHER" id="PTHR30212:SF2">
    <property type="entry name" value="PROTEIN YIIM"/>
    <property type="match status" value="1"/>
</dbReference>
<evidence type="ECO:0000259" key="1">
    <source>
        <dbReference type="PROSITE" id="PS51340"/>
    </source>
</evidence>
<reference evidence="3" key="1">
    <citation type="journal article" date="2019" name="Int. J. Syst. Evol. Microbiol.">
        <title>The Global Catalogue of Microorganisms (GCM) 10K type strain sequencing project: providing services to taxonomists for standard genome sequencing and annotation.</title>
        <authorList>
            <consortium name="The Broad Institute Genomics Platform"/>
            <consortium name="The Broad Institute Genome Sequencing Center for Infectious Disease"/>
            <person name="Wu L."/>
            <person name="Ma J."/>
        </authorList>
    </citation>
    <scope>NUCLEOTIDE SEQUENCE [LARGE SCALE GENOMIC DNA]</scope>
    <source>
        <strain evidence="3">JCM 17342</strain>
    </source>
</reference>
<dbReference type="EMBL" id="BAABAL010000017">
    <property type="protein sequence ID" value="GAA4017736.1"/>
    <property type="molecule type" value="Genomic_DNA"/>
</dbReference>
<gene>
    <name evidence="2" type="ORF">GCM10022247_46390</name>
</gene>
<dbReference type="Pfam" id="PF03473">
    <property type="entry name" value="MOSC"/>
    <property type="match status" value="1"/>
</dbReference>
<accession>A0ABP7SXI2</accession>
<comment type="caution">
    <text evidence="2">The sequence shown here is derived from an EMBL/GenBank/DDBJ whole genome shotgun (WGS) entry which is preliminary data.</text>
</comment>
<evidence type="ECO:0000313" key="2">
    <source>
        <dbReference type="EMBL" id="GAA4017736.1"/>
    </source>
</evidence>
<dbReference type="InterPro" id="IPR052353">
    <property type="entry name" value="Benzoxazolinone_Detox_Enz"/>
</dbReference>
<dbReference type="RefSeq" id="WP_344878147.1">
    <property type="nucleotide sequence ID" value="NZ_BAABAL010000017.1"/>
</dbReference>
<keyword evidence="3" id="KW-1185">Reference proteome</keyword>
<organism evidence="2 3">
    <name type="scientific">Allokutzneria multivorans</name>
    <dbReference type="NCBI Taxonomy" id="1142134"/>
    <lineage>
        <taxon>Bacteria</taxon>
        <taxon>Bacillati</taxon>
        <taxon>Actinomycetota</taxon>
        <taxon>Actinomycetes</taxon>
        <taxon>Pseudonocardiales</taxon>
        <taxon>Pseudonocardiaceae</taxon>
        <taxon>Allokutzneria</taxon>
    </lineage>
</organism>
<dbReference type="Proteomes" id="UP001501747">
    <property type="component" value="Unassembled WGS sequence"/>
</dbReference>
<dbReference type="InterPro" id="IPR005302">
    <property type="entry name" value="MoCF_Sase_C"/>
</dbReference>
<dbReference type="SUPFAM" id="SSF50800">
    <property type="entry name" value="PK beta-barrel domain-like"/>
    <property type="match status" value="1"/>
</dbReference>
<feature type="domain" description="MOSC" evidence="1">
    <location>
        <begin position="31"/>
        <end position="165"/>
    </location>
</feature>
<proteinExistence type="predicted"/>
<dbReference type="PROSITE" id="PS51340">
    <property type="entry name" value="MOSC"/>
    <property type="match status" value="1"/>
</dbReference>
<dbReference type="Gene3D" id="2.40.33.20">
    <property type="entry name" value="PK beta-barrel domain-like"/>
    <property type="match status" value="1"/>
</dbReference>
<sequence length="221" mass="23849">MKLGRVESVNLAVVSTAAWTGRKKKSGMDKRPTEGPTMFTAEGVAGDTVVDLAVHGAWFQAAYAYQLEDLEYWSQRLGKDLVPGNAGENLTLSGFDASAAIIGERWRVGGAVLRVTGPRSPCVVFAGFWDHPKLIKEFTEVGRPGPYLAVERAGEISAGDSVELLDRPDHDVSVATLFAFTHGARELADRIPPAVRHLPDRWAERAEKLLAVAQGGTVPQS</sequence>
<evidence type="ECO:0000313" key="3">
    <source>
        <dbReference type="Proteomes" id="UP001501747"/>
    </source>
</evidence>
<protein>
    <submittedName>
        <fullName evidence="2">MOSC domain-containing protein</fullName>
    </submittedName>
</protein>